<proteinExistence type="predicted"/>
<gene>
    <name evidence="1" type="ORF">INT45_000575</name>
</gene>
<dbReference type="InterPro" id="IPR032675">
    <property type="entry name" value="LRR_dom_sf"/>
</dbReference>
<evidence type="ECO:0000313" key="2">
    <source>
        <dbReference type="Proteomes" id="UP000646827"/>
    </source>
</evidence>
<sequence>MIGHCDSNVLSVLLKQRLQHNNKRLRRIFINPEDACYMTDYDKYRPSRRFYRETIDVQLCENVTAGLLLPLLNDMIDHIKGFALTVTGGGRESHLKDWTCFSNFGSPNIRCMNIGFTSATESIFASVIRNCPALEMIEFHHGAKPTSIIYNALQSLPTLHSFTINNEKTCNTLPNSVNSRDLLNFFTHYASLGDQSTLDEIRLCHIDDLDLVTLLEMTEIETLKEVELCDINTPHNLPLDHPIQALKTLSLLERIVIKMGYREVTDVGIQQLDCKTIELSSLEYITTEGISNLIKNSSKLEELRVSNCGNNSIRTDIIQTLAEDKNIVFSP</sequence>
<keyword evidence="2" id="KW-1185">Reference proteome</keyword>
<evidence type="ECO:0000313" key="1">
    <source>
        <dbReference type="EMBL" id="KAG2226407.1"/>
    </source>
</evidence>
<name>A0A8H7SDW5_9FUNG</name>
<accession>A0A8H7SDW5</accession>
<reference evidence="1 2" key="1">
    <citation type="submission" date="2020-12" db="EMBL/GenBank/DDBJ databases">
        <title>Metabolic potential, ecology and presence of endohyphal bacteria is reflected in genomic diversity of Mucoromycotina.</title>
        <authorList>
            <person name="Muszewska A."/>
            <person name="Okrasinska A."/>
            <person name="Steczkiewicz K."/>
            <person name="Drgas O."/>
            <person name="Orlowska M."/>
            <person name="Perlinska-Lenart U."/>
            <person name="Aleksandrzak-Piekarczyk T."/>
            <person name="Szatraj K."/>
            <person name="Zielenkiewicz U."/>
            <person name="Pilsyk S."/>
            <person name="Malc E."/>
            <person name="Mieczkowski P."/>
            <person name="Kruszewska J.S."/>
            <person name="Biernat P."/>
            <person name="Pawlowska J."/>
        </authorList>
    </citation>
    <scope>NUCLEOTIDE SEQUENCE [LARGE SCALE GENOMIC DNA]</scope>
    <source>
        <strain evidence="1 2">CBS 142.35</strain>
    </source>
</reference>
<dbReference type="Gene3D" id="3.80.10.10">
    <property type="entry name" value="Ribonuclease Inhibitor"/>
    <property type="match status" value="1"/>
</dbReference>
<dbReference type="OrthoDB" id="976179at2759"/>
<comment type="caution">
    <text evidence="1">The sequence shown here is derived from an EMBL/GenBank/DDBJ whole genome shotgun (WGS) entry which is preliminary data.</text>
</comment>
<organism evidence="1 2">
    <name type="scientific">Circinella minor</name>
    <dbReference type="NCBI Taxonomy" id="1195481"/>
    <lineage>
        <taxon>Eukaryota</taxon>
        <taxon>Fungi</taxon>
        <taxon>Fungi incertae sedis</taxon>
        <taxon>Mucoromycota</taxon>
        <taxon>Mucoromycotina</taxon>
        <taxon>Mucoromycetes</taxon>
        <taxon>Mucorales</taxon>
        <taxon>Lichtheimiaceae</taxon>
        <taxon>Circinella</taxon>
    </lineage>
</organism>
<dbReference type="EMBL" id="JAEPRB010000017">
    <property type="protein sequence ID" value="KAG2226407.1"/>
    <property type="molecule type" value="Genomic_DNA"/>
</dbReference>
<dbReference type="AlphaFoldDB" id="A0A8H7SDW5"/>
<dbReference type="SUPFAM" id="SSF52047">
    <property type="entry name" value="RNI-like"/>
    <property type="match status" value="1"/>
</dbReference>
<dbReference type="Proteomes" id="UP000646827">
    <property type="component" value="Unassembled WGS sequence"/>
</dbReference>
<protein>
    <submittedName>
        <fullName evidence="1">Uncharacterized protein</fullName>
    </submittedName>
</protein>